<protein>
    <submittedName>
        <fullName evidence="5">SDR family mycofactocin-dependent oxidoreductase</fullName>
    </submittedName>
</protein>
<dbReference type="InterPro" id="IPR023985">
    <property type="entry name" value="SDR_subfam_1"/>
</dbReference>
<dbReference type="InterPro" id="IPR036291">
    <property type="entry name" value="NAD(P)-bd_dom_sf"/>
</dbReference>
<keyword evidence="6" id="KW-1185">Reference proteome</keyword>
<dbReference type="PRINTS" id="PR00080">
    <property type="entry name" value="SDRFAMILY"/>
</dbReference>
<dbReference type="Gene3D" id="3.40.50.720">
    <property type="entry name" value="NAD(P)-binding Rossmann-like Domain"/>
    <property type="match status" value="1"/>
</dbReference>
<evidence type="ECO:0000313" key="5">
    <source>
        <dbReference type="EMBL" id="SFI70316.1"/>
    </source>
</evidence>
<dbReference type="PANTHER" id="PTHR24321">
    <property type="entry name" value="DEHYDROGENASES, SHORT CHAIN"/>
    <property type="match status" value="1"/>
</dbReference>
<keyword evidence="2" id="KW-0560">Oxidoreductase</keyword>
<dbReference type="AlphaFoldDB" id="A0A1I3KCS6"/>
<accession>A0A1I3KCS6</accession>
<dbReference type="OrthoDB" id="3206777at2"/>
<name>A0A1I3KCS6_9PSEU</name>
<keyword evidence="3" id="KW-0520">NAD</keyword>
<dbReference type="FunFam" id="3.40.50.720:FF:000084">
    <property type="entry name" value="Short-chain dehydrogenase reductase"/>
    <property type="match status" value="1"/>
</dbReference>
<evidence type="ECO:0000313" key="6">
    <source>
        <dbReference type="Proteomes" id="UP000199025"/>
    </source>
</evidence>
<dbReference type="InterPro" id="IPR020904">
    <property type="entry name" value="Sc_DH/Rdtase_CS"/>
</dbReference>
<evidence type="ECO:0000256" key="3">
    <source>
        <dbReference type="ARBA" id="ARBA00023027"/>
    </source>
</evidence>
<dbReference type="PRINTS" id="PR00081">
    <property type="entry name" value="GDHRDH"/>
</dbReference>
<dbReference type="CDD" id="cd05233">
    <property type="entry name" value="SDR_c"/>
    <property type="match status" value="1"/>
</dbReference>
<dbReference type="RefSeq" id="WP_091504000.1">
    <property type="nucleotide sequence ID" value="NZ_FORP01000001.1"/>
</dbReference>
<sequence length="279" mass="29930">MGRLDGKVAFVTGAARGQGRSHALHLAREGADIIAVDICEDVESVPYALATKADLDETVRAVEALGRRIFATKADVRDLARLEQAVQAGVAELGRLDVVVANAGICTIAPALEIEPLMWQQMIDINLTGVWHTLKASLPIVREQGEGGSIIVTSSVSGLKAVPQLGHYTSAKHGVVGLARTLAVELGQERIRVNVVCPTNVDTDMIDNDVIRKIFLAHLEHPTREDALDPSSPYHDFHVMPIPWVEASDVSEAVVYLASDAARYVTGITLPIDAGVLIK</sequence>
<dbReference type="Pfam" id="PF00106">
    <property type="entry name" value="adh_short"/>
    <property type="match status" value="1"/>
</dbReference>
<proteinExistence type="inferred from homology"/>
<dbReference type="NCBIfam" id="NF009467">
    <property type="entry name" value="PRK12826.1-3"/>
    <property type="match status" value="1"/>
</dbReference>
<dbReference type="SUPFAM" id="SSF51735">
    <property type="entry name" value="NAD(P)-binding Rossmann-fold domains"/>
    <property type="match status" value="1"/>
</dbReference>
<gene>
    <name evidence="5" type="ORF">SAMN05421835_101508</name>
</gene>
<dbReference type="NCBIfam" id="TIGR03971">
    <property type="entry name" value="SDR_subfam_1"/>
    <property type="match status" value="1"/>
</dbReference>
<evidence type="ECO:0000256" key="4">
    <source>
        <dbReference type="RuleBase" id="RU000363"/>
    </source>
</evidence>
<dbReference type="EMBL" id="FORP01000001">
    <property type="protein sequence ID" value="SFI70316.1"/>
    <property type="molecule type" value="Genomic_DNA"/>
</dbReference>
<reference evidence="5 6" key="1">
    <citation type="submission" date="2016-10" db="EMBL/GenBank/DDBJ databases">
        <authorList>
            <person name="de Groot N.N."/>
        </authorList>
    </citation>
    <scope>NUCLEOTIDE SEQUENCE [LARGE SCALE GENOMIC DNA]</scope>
    <source>
        <strain evidence="5 6">DSM 44468</strain>
    </source>
</reference>
<dbReference type="STRING" id="115433.SAMN05421835_101508"/>
<organism evidence="5 6">
    <name type="scientific">Amycolatopsis sacchari</name>
    <dbReference type="NCBI Taxonomy" id="115433"/>
    <lineage>
        <taxon>Bacteria</taxon>
        <taxon>Bacillati</taxon>
        <taxon>Actinomycetota</taxon>
        <taxon>Actinomycetes</taxon>
        <taxon>Pseudonocardiales</taxon>
        <taxon>Pseudonocardiaceae</taxon>
        <taxon>Amycolatopsis</taxon>
    </lineage>
</organism>
<evidence type="ECO:0000256" key="2">
    <source>
        <dbReference type="ARBA" id="ARBA00023002"/>
    </source>
</evidence>
<dbReference type="InterPro" id="IPR002347">
    <property type="entry name" value="SDR_fam"/>
</dbReference>
<dbReference type="PANTHER" id="PTHR24321:SF8">
    <property type="entry name" value="ESTRADIOL 17-BETA-DEHYDROGENASE 8-RELATED"/>
    <property type="match status" value="1"/>
</dbReference>
<comment type="similarity">
    <text evidence="1 4">Belongs to the short-chain dehydrogenases/reductases (SDR) family.</text>
</comment>
<dbReference type="Proteomes" id="UP000199025">
    <property type="component" value="Unassembled WGS sequence"/>
</dbReference>
<evidence type="ECO:0000256" key="1">
    <source>
        <dbReference type="ARBA" id="ARBA00006484"/>
    </source>
</evidence>
<dbReference type="PROSITE" id="PS00061">
    <property type="entry name" value="ADH_SHORT"/>
    <property type="match status" value="1"/>
</dbReference>
<dbReference type="GO" id="GO:0016491">
    <property type="term" value="F:oxidoreductase activity"/>
    <property type="evidence" value="ECO:0007669"/>
    <property type="project" value="UniProtKB-KW"/>
</dbReference>